<feature type="transmembrane region" description="Helical" evidence="1">
    <location>
        <begin position="265"/>
        <end position="284"/>
    </location>
</feature>
<keyword evidence="1" id="KW-0812">Transmembrane</keyword>
<name>A0AAD4CZ36_ASPNN</name>
<feature type="transmembrane region" description="Helical" evidence="1">
    <location>
        <begin position="199"/>
        <end position="219"/>
    </location>
</feature>
<feature type="transmembrane region" description="Helical" evidence="1">
    <location>
        <begin position="158"/>
        <end position="179"/>
    </location>
</feature>
<dbReference type="AlphaFoldDB" id="A0AAD4CZ36"/>
<keyword evidence="1" id="KW-1133">Transmembrane helix</keyword>
<evidence type="ECO:0000313" key="2">
    <source>
        <dbReference type="EMBL" id="KAF9895381.1"/>
    </source>
</evidence>
<dbReference type="EMBL" id="VCAU01000001">
    <property type="protein sequence ID" value="KAF9895381.1"/>
    <property type="molecule type" value="Genomic_DNA"/>
</dbReference>
<feature type="transmembrane region" description="Helical" evidence="1">
    <location>
        <begin position="239"/>
        <end position="259"/>
    </location>
</feature>
<organism evidence="2 3">
    <name type="scientific">Aspergillus nanangensis</name>
    <dbReference type="NCBI Taxonomy" id="2582783"/>
    <lineage>
        <taxon>Eukaryota</taxon>
        <taxon>Fungi</taxon>
        <taxon>Dikarya</taxon>
        <taxon>Ascomycota</taxon>
        <taxon>Pezizomycotina</taxon>
        <taxon>Eurotiomycetes</taxon>
        <taxon>Eurotiomycetidae</taxon>
        <taxon>Eurotiales</taxon>
        <taxon>Aspergillaceae</taxon>
        <taxon>Aspergillus</taxon>
        <taxon>Aspergillus subgen. Circumdati</taxon>
    </lineage>
</organism>
<evidence type="ECO:0000313" key="3">
    <source>
        <dbReference type="Proteomes" id="UP001194746"/>
    </source>
</evidence>
<accession>A0AAD4CZ36</accession>
<dbReference type="Proteomes" id="UP001194746">
    <property type="component" value="Unassembled WGS sequence"/>
</dbReference>
<comment type="caution">
    <text evidence="2">The sequence shown here is derived from an EMBL/GenBank/DDBJ whole genome shotgun (WGS) entry which is preliminary data.</text>
</comment>
<gene>
    <name evidence="2" type="ORF">FE257_000286</name>
</gene>
<reference evidence="2" key="2">
    <citation type="submission" date="2020-02" db="EMBL/GenBank/DDBJ databases">
        <authorList>
            <person name="Gilchrist C.L.M."/>
            <person name="Chooi Y.-H."/>
        </authorList>
    </citation>
    <scope>NUCLEOTIDE SEQUENCE</scope>
    <source>
        <strain evidence="2">MST-FP2251</strain>
    </source>
</reference>
<proteinExistence type="predicted"/>
<reference evidence="2" key="1">
    <citation type="journal article" date="2019" name="Beilstein J. Org. Chem.">
        <title>Nanangenines: drimane sesquiterpenoids as the dominant metabolite cohort of a novel Australian fungus, Aspergillus nanangensis.</title>
        <authorList>
            <person name="Lacey H.J."/>
            <person name="Gilchrist C.L.M."/>
            <person name="Crombie A."/>
            <person name="Kalaitzis J.A."/>
            <person name="Vuong D."/>
            <person name="Rutledge P.J."/>
            <person name="Turner P."/>
            <person name="Pitt J.I."/>
            <person name="Lacey E."/>
            <person name="Chooi Y.H."/>
            <person name="Piggott A.M."/>
        </authorList>
    </citation>
    <scope>NUCLEOTIDE SEQUENCE</scope>
    <source>
        <strain evidence="2">MST-FP2251</strain>
    </source>
</reference>
<keyword evidence="3" id="KW-1185">Reference proteome</keyword>
<feature type="transmembrane region" description="Helical" evidence="1">
    <location>
        <begin position="30"/>
        <end position="47"/>
    </location>
</feature>
<evidence type="ECO:0008006" key="4">
    <source>
        <dbReference type="Google" id="ProtNLM"/>
    </source>
</evidence>
<sequence length="285" mass="32284">MASSSWPWHFVSVSPEQAQQRRDLLDLRGYYAQISVLFAIVIIRLYSGHEPAQKTPSRKKQKSWWDSPPFAGWMETRRQYAVTLIWFTWLLALSMWKTGDDYLHLTRALGHVSLSQLPFQTLMSPVYYISVSKPASPSVVSILTSISQPMLSPYHRLFGRIVLSPLLVGHAALYLAFFAQSDHPDFSSLLVKRLQDDDVQCGILAISVVVSVLLFVRPVGNPYWLRLWTSTSIRSRREAFYTVHLSLVAGLCLVAYYHVAQAQTFVLQALAAFVVNAGCCWVCAR</sequence>
<keyword evidence="1" id="KW-0472">Membrane</keyword>
<evidence type="ECO:0000256" key="1">
    <source>
        <dbReference type="SAM" id="Phobius"/>
    </source>
</evidence>
<protein>
    <recommendedName>
        <fullName evidence="4">Ferric oxidoreductase domain-containing protein</fullName>
    </recommendedName>
</protein>